<dbReference type="PANTHER" id="PTHR47843">
    <property type="entry name" value="BTB DOMAIN-CONTAINING PROTEIN-RELATED"/>
    <property type="match status" value="1"/>
</dbReference>
<dbReference type="AlphaFoldDB" id="A0AA39XD69"/>
<accession>A0AA39XD69</accession>
<dbReference type="CDD" id="cd18186">
    <property type="entry name" value="BTB_POZ_ZBTB_KLHL-like"/>
    <property type="match status" value="1"/>
</dbReference>
<organism evidence="2 3">
    <name type="scientific">Immersiella caudata</name>
    <dbReference type="NCBI Taxonomy" id="314043"/>
    <lineage>
        <taxon>Eukaryota</taxon>
        <taxon>Fungi</taxon>
        <taxon>Dikarya</taxon>
        <taxon>Ascomycota</taxon>
        <taxon>Pezizomycotina</taxon>
        <taxon>Sordariomycetes</taxon>
        <taxon>Sordariomycetidae</taxon>
        <taxon>Sordariales</taxon>
        <taxon>Lasiosphaeriaceae</taxon>
        <taxon>Immersiella</taxon>
    </lineage>
</organism>
<evidence type="ECO:0000313" key="2">
    <source>
        <dbReference type="EMBL" id="KAK0631481.1"/>
    </source>
</evidence>
<feature type="domain" description="BTB" evidence="1">
    <location>
        <begin position="23"/>
        <end position="102"/>
    </location>
</feature>
<dbReference type="SUPFAM" id="SSF54695">
    <property type="entry name" value="POZ domain"/>
    <property type="match status" value="1"/>
</dbReference>
<sequence>MAETATEGFVTALKGYHNSATFSDAVIRCGNKEFKTHRLVLSSHSGFFVKMCTGKHILWVRLTGVPYFQESETGIITLEEADERVVEAMVYFLYHFDYSNTQGISSMVFNAQMYSLADRYMIAALKHIAKEKFETAIKTGWAMDDFLLAITDVYESTPEDDRGLRDLVLDVSHTNLGKLLENARFQELLRDTPRFAAEMVSYGPEKSRRDAAERYRCPSCTKVNILEWQRGSYFYCAHCNSRRSDWGSYQV</sequence>
<keyword evidence="3" id="KW-1185">Reference proteome</keyword>
<evidence type="ECO:0000313" key="3">
    <source>
        <dbReference type="Proteomes" id="UP001175000"/>
    </source>
</evidence>
<comment type="caution">
    <text evidence="2">The sequence shown here is derived from an EMBL/GenBank/DDBJ whole genome shotgun (WGS) entry which is preliminary data.</text>
</comment>
<dbReference type="InterPro" id="IPR000210">
    <property type="entry name" value="BTB/POZ_dom"/>
</dbReference>
<protein>
    <recommendedName>
        <fullName evidence="1">BTB domain-containing protein</fullName>
    </recommendedName>
</protein>
<proteinExistence type="predicted"/>
<dbReference type="Proteomes" id="UP001175000">
    <property type="component" value="Unassembled WGS sequence"/>
</dbReference>
<dbReference type="SMART" id="SM00225">
    <property type="entry name" value="BTB"/>
    <property type="match status" value="1"/>
</dbReference>
<name>A0AA39XD69_9PEZI</name>
<dbReference type="InterPro" id="IPR011333">
    <property type="entry name" value="SKP1/BTB/POZ_sf"/>
</dbReference>
<dbReference type="Pfam" id="PF00651">
    <property type="entry name" value="BTB"/>
    <property type="match status" value="1"/>
</dbReference>
<reference evidence="2" key="1">
    <citation type="submission" date="2023-06" db="EMBL/GenBank/DDBJ databases">
        <title>Genome-scale phylogeny and comparative genomics of the fungal order Sordariales.</title>
        <authorList>
            <consortium name="Lawrence Berkeley National Laboratory"/>
            <person name="Hensen N."/>
            <person name="Bonometti L."/>
            <person name="Westerberg I."/>
            <person name="Brannstrom I.O."/>
            <person name="Guillou S."/>
            <person name="Cros-Aarteil S."/>
            <person name="Calhoun S."/>
            <person name="Haridas S."/>
            <person name="Kuo A."/>
            <person name="Mondo S."/>
            <person name="Pangilinan J."/>
            <person name="Riley R."/>
            <person name="Labutti K."/>
            <person name="Andreopoulos B."/>
            <person name="Lipzen A."/>
            <person name="Chen C."/>
            <person name="Yanf M."/>
            <person name="Daum C."/>
            <person name="Ng V."/>
            <person name="Clum A."/>
            <person name="Steindorff A."/>
            <person name="Ohm R."/>
            <person name="Martin F."/>
            <person name="Silar P."/>
            <person name="Natvig D."/>
            <person name="Lalanne C."/>
            <person name="Gautier V."/>
            <person name="Ament-Velasquez S.L."/>
            <person name="Kruys A."/>
            <person name="Hutchinson M.I."/>
            <person name="Powell A.J."/>
            <person name="Barry K."/>
            <person name="Miller A.N."/>
            <person name="Grigoriev I.V."/>
            <person name="Debuchy R."/>
            <person name="Gladieux P."/>
            <person name="Thoren M.H."/>
            <person name="Johannesson H."/>
        </authorList>
    </citation>
    <scope>NUCLEOTIDE SEQUENCE</scope>
    <source>
        <strain evidence="2">CBS 606.72</strain>
    </source>
</reference>
<dbReference type="Gene3D" id="3.30.710.10">
    <property type="entry name" value="Potassium Channel Kv1.1, Chain A"/>
    <property type="match status" value="1"/>
</dbReference>
<gene>
    <name evidence="2" type="ORF">B0T14DRAFT_532219</name>
</gene>
<dbReference type="EMBL" id="JAULSU010000001">
    <property type="protein sequence ID" value="KAK0631481.1"/>
    <property type="molecule type" value="Genomic_DNA"/>
</dbReference>
<dbReference type="PROSITE" id="PS50097">
    <property type="entry name" value="BTB"/>
    <property type="match status" value="1"/>
</dbReference>
<evidence type="ECO:0000259" key="1">
    <source>
        <dbReference type="PROSITE" id="PS50097"/>
    </source>
</evidence>
<dbReference type="PANTHER" id="PTHR47843:SF5">
    <property type="entry name" value="BTB_POZ DOMAIN PROTEIN"/>
    <property type="match status" value="1"/>
</dbReference>